<evidence type="ECO:0000256" key="1">
    <source>
        <dbReference type="ARBA" id="ARBA00022614"/>
    </source>
</evidence>
<dbReference type="Proteomes" id="UP000027222">
    <property type="component" value="Unassembled WGS sequence"/>
</dbReference>
<keyword evidence="2" id="KW-0677">Repeat</keyword>
<dbReference type="GO" id="GO:0005737">
    <property type="term" value="C:cytoplasm"/>
    <property type="evidence" value="ECO:0007669"/>
    <property type="project" value="TreeGrafter"/>
</dbReference>
<organism evidence="4 5">
    <name type="scientific">Galerina marginata (strain CBS 339.88)</name>
    <dbReference type="NCBI Taxonomy" id="685588"/>
    <lineage>
        <taxon>Eukaryota</taxon>
        <taxon>Fungi</taxon>
        <taxon>Dikarya</taxon>
        <taxon>Basidiomycota</taxon>
        <taxon>Agaricomycotina</taxon>
        <taxon>Agaricomycetes</taxon>
        <taxon>Agaricomycetidae</taxon>
        <taxon>Agaricales</taxon>
        <taxon>Agaricineae</taxon>
        <taxon>Strophariaceae</taxon>
        <taxon>Galerina</taxon>
    </lineage>
</organism>
<keyword evidence="5" id="KW-1185">Reference proteome</keyword>
<keyword evidence="1" id="KW-0433">Leucine-rich repeat</keyword>
<dbReference type="HOGENOM" id="CLU_023474_0_0_1"/>
<dbReference type="PANTHER" id="PTHR48051:SF54">
    <property type="entry name" value="LEUCINE-RICH REPEAT-CONTAINING PROTEIN"/>
    <property type="match status" value="1"/>
</dbReference>
<dbReference type="PROSITE" id="PS51450">
    <property type="entry name" value="LRR"/>
    <property type="match status" value="1"/>
</dbReference>
<dbReference type="InterPro" id="IPR001611">
    <property type="entry name" value="Leu-rich_rpt"/>
</dbReference>
<proteinExistence type="predicted"/>
<feature type="region of interest" description="Disordered" evidence="3">
    <location>
        <begin position="1"/>
        <end position="36"/>
    </location>
</feature>
<reference evidence="5" key="1">
    <citation type="journal article" date="2014" name="Proc. Natl. Acad. Sci. U.S.A.">
        <title>Extensive sampling of basidiomycete genomes demonstrates inadequacy of the white-rot/brown-rot paradigm for wood decay fungi.</title>
        <authorList>
            <person name="Riley R."/>
            <person name="Salamov A.A."/>
            <person name="Brown D.W."/>
            <person name="Nagy L.G."/>
            <person name="Floudas D."/>
            <person name="Held B.W."/>
            <person name="Levasseur A."/>
            <person name="Lombard V."/>
            <person name="Morin E."/>
            <person name="Otillar R."/>
            <person name="Lindquist E.A."/>
            <person name="Sun H."/>
            <person name="LaButti K.M."/>
            <person name="Schmutz J."/>
            <person name="Jabbour D."/>
            <person name="Luo H."/>
            <person name="Baker S.E."/>
            <person name="Pisabarro A.G."/>
            <person name="Walton J.D."/>
            <person name="Blanchette R.A."/>
            <person name="Henrissat B."/>
            <person name="Martin F."/>
            <person name="Cullen D."/>
            <person name="Hibbett D.S."/>
            <person name="Grigoriev I.V."/>
        </authorList>
    </citation>
    <scope>NUCLEOTIDE SEQUENCE [LARGE SCALE GENOMIC DNA]</scope>
    <source>
        <strain evidence="5">CBS 339.88</strain>
    </source>
</reference>
<dbReference type="InterPro" id="IPR025875">
    <property type="entry name" value="Leu-rich_rpt_4"/>
</dbReference>
<accession>A0A067TBF9</accession>
<dbReference type="OrthoDB" id="660555at2759"/>
<feature type="compositionally biased region" description="Low complexity" evidence="3">
    <location>
        <begin position="20"/>
        <end position="29"/>
    </location>
</feature>
<evidence type="ECO:0000256" key="3">
    <source>
        <dbReference type="SAM" id="MobiDB-lite"/>
    </source>
</evidence>
<dbReference type="InterPro" id="IPR032675">
    <property type="entry name" value="LRR_dom_sf"/>
</dbReference>
<protein>
    <submittedName>
        <fullName evidence="4">Uncharacterized protein</fullName>
    </submittedName>
</protein>
<dbReference type="AlphaFoldDB" id="A0A067TBF9"/>
<evidence type="ECO:0000313" key="5">
    <source>
        <dbReference type="Proteomes" id="UP000027222"/>
    </source>
</evidence>
<dbReference type="EMBL" id="KL142371">
    <property type="protein sequence ID" value="KDR80535.1"/>
    <property type="molecule type" value="Genomic_DNA"/>
</dbReference>
<dbReference type="PANTHER" id="PTHR48051">
    <property type="match status" value="1"/>
</dbReference>
<dbReference type="InterPro" id="IPR050216">
    <property type="entry name" value="LRR_domain-containing"/>
</dbReference>
<dbReference type="Gene3D" id="3.80.10.10">
    <property type="entry name" value="Ribonuclease Inhibitor"/>
    <property type="match status" value="1"/>
</dbReference>
<dbReference type="STRING" id="685588.A0A067TBF9"/>
<evidence type="ECO:0000256" key="2">
    <source>
        <dbReference type="ARBA" id="ARBA00022737"/>
    </source>
</evidence>
<gene>
    <name evidence="4" type="ORF">GALMADRAFT_264500</name>
</gene>
<evidence type="ECO:0000313" key="4">
    <source>
        <dbReference type="EMBL" id="KDR80535.1"/>
    </source>
</evidence>
<sequence>MLPINLQTLCTPPSSPPSPCSTWVNSSSPPSSPVIEPLSLDDAHDDERELPRQTRLNTTIDPLAGSYNANRMKTTAIGPQKKLRLDIQPNTPRVDPQQTPKVETAAEREERLWEKALEEAFETRIRKIDLVGQGLTRILPQFILDLSKIVVLPETRETSDDIRSNWPSVKPMPPTNGRGAFKRIQTAPALPSAGWLTPTSQGKSWSSNSVLGTSTKAAQLYLGQNEIKRLPAELCRVYDLTFLSLRNNCISYLPPEIEQLQNLETLNVAGNELEYVPAELMRMKKLRNLFLFPNPFIKRPPGLTSRPVSETTFTGTRVPLLSEIALRVLLRRPITPALSSSRRLNTLLEDFYNLPLPTVEPYRPIPPRLQRILSTCVPGSISCPVKALDEYVNGVGQCPNPAHAHDLEQTIFVQPAETRYSWERKIGELGLGGEATLLWRGCQRGCLDFLGPMTDESSVRQTPIDVVDEDADVIVQTIQFESSAELDFDD</sequence>
<dbReference type="Pfam" id="PF12799">
    <property type="entry name" value="LRR_4"/>
    <property type="match status" value="1"/>
</dbReference>
<name>A0A067TBF9_GALM3</name>
<dbReference type="SUPFAM" id="SSF52058">
    <property type="entry name" value="L domain-like"/>
    <property type="match status" value="1"/>
</dbReference>